<evidence type="ECO:0000259" key="10">
    <source>
        <dbReference type="PROSITE" id="PS50110"/>
    </source>
</evidence>
<feature type="domain" description="HTH araC/xylS-type" evidence="8">
    <location>
        <begin position="1216"/>
        <end position="1315"/>
    </location>
</feature>
<comment type="caution">
    <text evidence="11">The sequence shown here is derived from an EMBL/GenBank/DDBJ whole genome shotgun (WGS) entry which is preliminary data.</text>
</comment>
<dbReference type="Pfam" id="PF07494">
    <property type="entry name" value="Reg_prop"/>
    <property type="match status" value="3"/>
</dbReference>
<evidence type="ECO:0000256" key="6">
    <source>
        <dbReference type="ARBA" id="ARBA00023163"/>
    </source>
</evidence>
<sequence>MKKGIWFVFWIFLCSFYWATGQEFYFKNYKAEDGLSHNTVLSSLQDERGFLWFGTKDGLNRFDGYSFKIFQYDANNPKSLGSNFIECLHEYKGKLWVGTDSGLFSYDERHESFEAIDASMGLPILDIDHDDEGNLWFISGQSLVKYEVESQKSTRYDAEKHFQVEDITRDIDGNIWAAHDNSLHLYDSDSKSFKNFEITLNESTSPLLRISKIEALDSNTLLVGTQSHGLLSFNTSNQNVIKLLYADEDQLYVRGISIKNEDELWVATESGLFIYSIENGTYINLKKSINDPYALSDNALYCVTVDNEDGVWIGSYFGGINYYPKQYTQFNKFFPIPGENSISGNAVREIIKDRLGNLWIGTEDAGLNKYNPRTGLFTNYAPSESDQTLSYYNIHALFPKGNRLWVGTFQHGLDIMDITTGKVVKHYGRGDGHGLSSDFIFSLYEDDFGNLFVVTDSGIQTYDHETDMFTTIDAFSEDTHFTAVMRDSSGVLWAGTYWDGLVTFNPKTKKKRIYRHDINDQNSISGNNVNGIFQDSSNRIWITTEYGLNLYREETNDFKTYTVGDGFPSNVFYSIIEVGEWLWISTSKGLVEFNPETEEKRVYTKANGLLSDQFNYNSAYKDDNGTLYFGSVAGLVSFNPSSFKENSEQSPIYLTSLQINNTEVDVSVKGSPLQESLIWADKINLKPNQASFSIGFAALGYAAPETTEYWYRMEGLNDDWISLKKSHNVSFTEIPAGNYVFKVKSKNYDGTWSKESKALQIKVLPIFWKSNLAYALYTFLIATLAILGFRLYHQRNKIKNIQRIRQLNYKKEKELYEAKIEFFTNISHEIRTPLTLIKSPLEKVLNKAKELPGVSENLNIIEKNTNRLLDLVNQLLDFRKTETERVNLTFVETNITELVKKTLERFSEAIEERKINFKLNTDNHDIYAYVDAEALRKILSNLFGNAIKYADRNVNVHLKTSTEGLILTIANDGNLIPTHLKETIFEPFYRVSGVENQSGTGIGLALARSLTEMHQGSLTLDASSGIENCFVLVLPIRQEKEFVLWPKRMDQRFQSDEPDESLTVFGKTSILLVEDSEELLDFIAKELKEEYTVFKASDGTVALQILEVENIHLVISDVMMPGMDGFTLCKNLKTNLETSHIPVILLTSKSAMSAKMEGLESGADAYMEKPFSMRHLKVHIANLLENRKHILEHYTSSPLAHIRSIANTKTDETFIKKLDEVIYENMADHDLNVEVLAEIMNMSRSTLYRKIKDISNLSPNELINITRLKRSAELLKTGKYRIFEVAEIVGYNSATSFGRNFQKQFEMTPTEYMQGKP</sequence>
<dbReference type="InterPro" id="IPR011123">
    <property type="entry name" value="Y_Y_Y"/>
</dbReference>
<dbReference type="PANTHER" id="PTHR43547:SF2">
    <property type="entry name" value="HYBRID SIGNAL TRANSDUCTION HISTIDINE KINASE C"/>
    <property type="match status" value="1"/>
</dbReference>
<dbReference type="Pfam" id="PF00512">
    <property type="entry name" value="HisKA"/>
    <property type="match status" value="1"/>
</dbReference>
<dbReference type="Pfam" id="PF00072">
    <property type="entry name" value="Response_reg"/>
    <property type="match status" value="1"/>
</dbReference>
<dbReference type="InterPro" id="IPR013783">
    <property type="entry name" value="Ig-like_fold"/>
</dbReference>
<dbReference type="InterPro" id="IPR015943">
    <property type="entry name" value="WD40/YVTN_repeat-like_dom_sf"/>
</dbReference>
<dbReference type="InterPro" id="IPR009057">
    <property type="entry name" value="Homeodomain-like_sf"/>
</dbReference>
<keyword evidence="6" id="KW-0804">Transcription</keyword>
<dbReference type="PROSITE" id="PS00041">
    <property type="entry name" value="HTH_ARAC_FAMILY_1"/>
    <property type="match status" value="1"/>
</dbReference>
<dbReference type="Pfam" id="PF02518">
    <property type="entry name" value="HATPase_c"/>
    <property type="match status" value="1"/>
</dbReference>
<evidence type="ECO:0000259" key="8">
    <source>
        <dbReference type="PROSITE" id="PS01124"/>
    </source>
</evidence>
<dbReference type="SUPFAM" id="SSF52172">
    <property type="entry name" value="CheY-like"/>
    <property type="match status" value="1"/>
</dbReference>
<dbReference type="InterPro" id="IPR001789">
    <property type="entry name" value="Sig_transdc_resp-reg_receiver"/>
</dbReference>
<dbReference type="Gene3D" id="1.10.10.60">
    <property type="entry name" value="Homeodomain-like"/>
    <property type="match status" value="1"/>
</dbReference>
<dbReference type="InterPro" id="IPR018060">
    <property type="entry name" value="HTH_AraC"/>
</dbReference>
<evidence type="ECO:0000256" key="7">
    <source>
        <dbReference type="PROSITE-ProRule" id="PRU00169"/>
    </source>
</evidence>
<accession>A0ABV8PI01</accession>
<evidence type="ECO:0000256" key="2">
    <source>
        <dbReference type="ARBA" id="ARBA00012438"/>
    </source>
</evidence>
<keyword evidence="12" id="KW-1185">Reference proteome</keyword>
<dbReference type="CDD" id="cd17574">
    <property type="entry name" value="REC_OmpR"/>
    <property type="match status" value="1"/>
</dbReference>
<dbReference type="Gene3D" id="3.40.50.2300">
    <property type="match status" value="1"/>
</dbReference>
<feature type="domain" description="Response regulatory" evidence="10">
    <location>
        <begin position="1069"/>
        <end position="1184"/>
    </location>
</feature>
<evidence type="ECO:0000256" key="5">
    <source>
        <dbReference type="ARBA" id="ARBA00023125"/>
    </source>
</evidence>
<feature type="modified residue" description="4-aspartylphosphate" evidence="7">
    <location>
        <position position="1117"/>
    </location>
</feature>
<dbReference type="EMBL" id="JBHSCL010000001">
    <property type="protein sequence ID" value="MFC4218506.1"/>
    <property type="molecule type" value="Genomic_DNA"/>
</dbReference>
<dbReference type="InterPro" id="IPR036097">
    <property type="entry name" value="HisK_dim/P_sf"/>
</dbReference>
<dbReference type="EC" id="2.7.13.3" evidence="2"/>
<gene>
    <name evidence="11" type="ORF">ACFOWS_00070</name>
</gene>
<dbReference type="Proteomes" id="UP001595841">
    <property type="component" value="Unassembled WGS sequence"/>
</dbReference>
<dbReference type="PANTHER" id="PTHR43547">
    <property type="entry name" value="TWO-COMPONENT HISTIDINE KINASE"/>
    <property type="match status" value="1"/>
</dbReference>
<dbReference type="CDD" id="cd00075">
    <property type="entry name" value="HATPase"/>
    <property type="match status" value="1"/>
</dbReference>
<evidence type="ECO:0000313" key="12">
    <source>
        <dbReference type="Proteomes" id="UP001595841"/>
    </source>
</evidence>
<dbReference type="PROSITE" id="PS50109">
    <property type="entry name" value="HIS_KIN"/>
    <property type="match status" value="1"/>
</dbReference>
<dbReference type="SUPFAM" id="SSF47384">
    <property type="entry name" value="Homodimeric domain of signal transducing histidine kinase"/>
    <property type="match status" value="1"/>
</dbReference>
<feature type="domain" description="Histidine kinase" evidence="9">
    <location>
        <begin position="825"/>
        <end position="1038"/>
    </location>
</feature>
<dbReference type="InterPro" id="IPR004358">
    <property type="entry name" value="Sig_transdc_His_kin-like_C"/>
</dbReference>
<dbReference type="Gene3D" id="3.30.565.10">
    <property type="entry name" value="Histidine kinase-like ATPase, C-terminal domain"/>
    <property type="match status" value="1"/>
</dbReference>
<protein>
    <recommendedName>
        <fullName evidence="2">histidine kinase</fullName>
        <ecNumber evidence="2">2.7.13.3</ecNumber>
    </recommendedName>
</protein>
<dbReference type="PROSITE" id="PS50110">
    <property type="entry name" value="RESPONSE_REGULATORY"/>
    <property type="match status" value="1"/>
</dbReference>
<dbReference type="Gene3D" id="2.130.10.10">
    <property type="entry name" value="YVTN repeat-like/Quinoprotein amine dehydrogenase"/>
    <property type="match status" value="2"/>
</dbReference>
<dbReference type="PRINTS" id="PR00344">
    <property type="entry name" value="BCTRLSENSOR"/>
</dbReference>
<dbReference type="Gene3D" id="1.10.287.130">
    <property type="match status" value="1"/>
</dbReference>
<keyword evidence="5" id="KW-0238">DNA-binding</keyword>
<dbReference type="InterPro" id="IPR011110">
    <property type="entry name" value="Reg_prop"/>
</dbReference>
<evidence type="ECO:0000256" key="3">
    <source>
        <dbReference type="ARBA" id="ARBA00022553"/>
    </source>
</evidence>
<dbReference type="SMART" id="SM00388">
    <property type="entry name" value="HisKA"/>
    <property type="match status" value="1"/>
</dbReference>
<keyword evidence="4" id="KW-0805">Transcription regulation</keyword>
<dbReference type="SMART" id="SM00342">
    <property type="entry name" value="HTH_ARAC"/>
    <property type="match status" value="1"/>
</dbReference>
<keyword evidence="3 7" id="KW-0597">Phosphoprotein</keyword>
<dbReference type="SUPFAM" id="SSF63829">
    <property type="entry name" value="Calcium-dependent phosphotriesterase"/>
    <property type="match status" value="2"/>
</dbReference>
<dbReference type="Gene3D" id="2.60.40.10">
    <property type="entry name" value="Immunoglobulins"/>
    <property type="match status" value="1"/>
</dbReference>
<dbReference type="InterPro" id="IPR018062">
    <property type="entry name" value="HTH_AraC-typ_CS"/>
</dbReference>
<dbReference type="InterPro" id="IPR005467">
    <property type="entry name" value="His_kinase_dom"/>
</dbReference>
<organism evidence="11 12">
    <name type="scientific">Flagellimonas marina</name>
    <dbReference type="NCBI Taxonomy" id="1775168"/>
    <lineage>
        <taxon>Bacteria</taxon>
        <taxon>Pseudomonadati</taxon>
        <taxon>Bacteroidota</taxon>
        <taxon>Flavobacteriia</taxon>
        <taxon>Flavobacteriales</taxon>
        <taxon>Flavobacteriaceae</taxon>
        <taxon>Flagellimonas</taxon>
    </lineage>
</organism>
<dbReference type="RefSeq" id="WP_379761843.1">
    <property type="nucleotide sequence ID" value="NZ_JBHSCL010000001.1"/>
</dbReference>
<proteinExistence type="predicted"/>
<dbReference type="SMART" id="SM00448">
    <property type="entry name" value="REC"/>
    <property type="match status" value="1"/>
</dbReference>
<dbReference type="SUPFAM" id="SSF55874">
    <property type="entry name" value="ATPase domain of HSP90 chaperone/DNA topoisomerase II/histidine kinase"/>
    <property type="match status" value="1"/>
</dbReference>
<dbReference type="InterPro" id="IPR003661">
    <property type="entry name" value="HisK_dim/P_dom"/>
</dbReference>
<dbReference type="InterPro" id="IPR003594">
    <property type="entry name" value="HATPase_dom"/>
</dbReference>
<dbReference type="PROSITE" id="PS01124">
    <property type="entry name" value="HTH_ARAC_FAMILY_2"/>
    <property type="match status" value="1"/>
</dbReference>
<dbReference type="InterPro" id="IPR036890">
    <property type="entry name" value="HATPase_C_sf"/>
</dbReference>
<dbReference type="InterPro" id="IPR011006">
    <property type="entry name" value="CheY-like_superfamily"/>
</dbReference>
<dbReference type="Pfam" id="PF07495">
    <property type="entry name" value="Y_Y_Y"/>
    <property type="match status" value="1"/>
</dbReference>
<comment type="catalytic activity">
    <reaction evidence="1">
        <text>ATP + protein L-histidine = ADP + protein N-phospho-L-histidine.</text>
        <dbReference type="EC" id="2.7.13.3"/>
    </reaction>
</comment>
<dbReference type="SMART" id="SM00387">
    <property type="entry name" value="HATPase_c"/>
    <property type="match status" value="1"/>
</dbReference>
<evidence type="ECO:0000256" key="4">
    <source>
        <dbReference type="ARBA" id="ARBA00023015"/>
    </source>
</evidence>
<name>A0ABV8PI01_9FLAO</name>
<dbReference type="CDD" id="cd00082">
    <property type="entry name" value="HisKA"/>
    <property type="match status" value="1"/>
</dbReference>
<dbReference type="Pfam" id="PF12833">
    <property type="entry name" value="HTH_18"/>
    <property type="match status" value="1"/>
</dbReference>
<evidence type="ECO:0000313" key="11">
    <source>
        <dbReference type="EMBL" id="MFC4218506.1"/>
    </source>
</evidence>
<evidence type="ECO:0000256" key="1">
    <source>
        <dbReference type="ARBA" id="ARBA00000085"/>
    </source>
</evidence>
<dbReference type="SUPFAM" id="SSF46689">
    <property type="entry name" value="Homeodomain-like"/>
    <property type="match status" value="1"/>
</dbReference>
<reference evidence="12" key="1">
    <citation type="journal article" date="2019" name="Int. J. Syst. Evol. Microbiol.">
        <title>The Global Catalogue of Microorganisms (GCM) 10K type strain sequencing project: providing services to taxonomists for standard genome sequencing and annotation.</title>
        <authorList>
            <consortium name="The Broad Institute Genomics Platform"/>
            <consortium name="The Broad Institute Genome Sequencing Center for Infectious Disease"/>
            <person name="Wu L."/>
            <person name="Ma J."/>
        </authorList>
    </citation>
    <scope>NUCLEOTIDE SEQUENCE [LARGE SCALE GENOMIC DNA]</scope>
    <source>
        <strain evidence="12">CGMCC 1.15774</strain>
    </source>
</reference>
<evidence type="ECO:0000259" key="9">
    <source>
        <dbReference type="PROSITE" id="PS50109"/>
    </source>
</evidence>